<dbReference type="STRING" id="2018661.A0A2A2K2I9"/>
<protein>
    <recommendedName>
        <fullName evidence="3">Tc1-like transposase DDE domain-containing protein</fullName>
    </recommendedName>
</protein>
<proteinExistence type="predicted"/>
<dbReference type="Proteomes" id="UP000218231">
    <property type="component" value="Unassembled WGS sequence"/>
</dbReference>
<dbReference type="AlphaFoldDB" id="A0A2A2K2I9"/>
<dbReference type="OrthoDB" id="106945at2759"/>
<evidence type="ECO:0008006" key="3">
    <source>
        <dbReference type="Google" id="ProtNLM"/>
    </source>
</evidence>
<name>A0A2A2K2I9_9BILA</name>
<keyword evidence="2" id="KW-1185">Reference proteome</keyword>
<dbReference type="EMBL" id="LIAE01009803">
    <property type="protein sequence ID" value="PAV68138.1"/>
    <property type="molecule type" value="Genomic_DNA"/>
</dbReference>
<dbReference type="InterPro" id="IPR036397">
    <property type="entry name" value="RNaseH_sf"/>
</dbReference>
<dbReference type="GO" id="GO:0003676">
    <property type="term" value="F:nucleic acid binding"/>
    <property type="evidence" value="ECO:0007669"/>
    <property type="project" value="InterPro"/>
</dbReference>
<evidence type="ECO:0000313" key="2">
    <source>
        <dbReference type="Proteomes" id="UP000218231"/>
    </source>
</evidence>
<evidence type="ECO:0000313" key="1">
    <source>
        <dbReference type="EMBL" id="PAV68138.1"/>
    </source>
</evidence>
<sequence>MFGNGKKRWVRRPMGTRFDPKYQMPTVKHGGRYATVWECFSASGVGPLVRIDEHMDVNMYKEILEKHMLPFPRKKIPTGWIFQQDNGHKHRSAIVQKWFKAKKVNVLPLSSQFLT</sequence>
<dbReference type="Gene3D" id="3.30.420.10">
    <property type="entry name" value="Ribonuclease H-like superfamily/Ribonuclease H"/>
    <property type="match status" value="1"/>
</dbReference>
<gene>
    <name evidence="1" type="ORF">WR25_09490</name>
</gene>
<comment type="caution">
    <text evidence="1">The sequence shown here is derived from an EMBL/GenBank/DDBJ whole genome shotgun (WGS) entry which is preliminary data.</text>
</comment>
<reference evidence="1 2" key="1">
    <citation type="journal article" date="2017" name="Curr. Biol.">
        <title>Genome architecture and evolution of a unichromosomal asexual nematode.</title>
        <authorList>
            <person name="Fradin H."/>
            <person name="Zegar C."/>
            <person name="Gutwein M."/>
            <person name="Lucas J."/>
            <person name="Kovtun M."/>
            <person name="Corcoran D."/>
            <person name="Baugh L.R."/>
            <person name="Kiontke K."/>
            <person name="Gunsalus K."/>
            <person name="Fitch D.H."/>
            <person name="Piano F."/>
        </authorList>
    </citation>
    <scope>NUCLEOTIDE SEQUENCE [LARGE SCALE GENOMIC DNA]</scope>
    <source>
        <strain evidence="1">PF1309</strain>
    </source>
</reference>
<organism evidence="1 2">
    <name type="scientific">Diploscapter pachys</name>
    <dbReference type="NCBI Taxonomy" id="2018661"/>
    <lineage>
        <taxon>Eukaryota</taxon>
        <taxon>Metazoa</taxon>
        <taxon>Ecdysozoa</taxon>
        <taxon>Nematoda</taxon>
        <taxon>Chromadorea</taxon>
        <taxon>Rhabditida</taxon>
        <taxon>Rhabditina</taxon>
        <taxon>Rhabditomorpha</taxon>
        <taxon>Rhabditoidea</taxon>
        <taxon>Rhabditidae</taxon>
        <taxon>Diploscapter</taxon>
    </lineage>
</organism>
<accession>A0A2A2K2I9</accession>